<feature type="region of interest" description="Disordered" evidence="1">
    <location>
        <begin position="759"/>
        <end position="784"/>
    </location>
</feature>
<feature type="compositionally biased region" description="Gly residues" evidence="1">
    <location>
        <begin position="65"/>
        <end position="93"/>
    </location>
</feature>
<evidence type="ECO:0000313" key="3">
    <source>
        <dbReference type="Proteomes" id="UP000265663"/>
    </source>
</evidence>
<keyword evidence="3" id="KW-1185">Reference proteome</keyword>
<dbReference type="OrthoDB" id="3941134at2759"/>
<feature type="compositionally biased region" description="Polar residues" evidence="1">
    <location>
        <begin position="487"/>
        <end position="496"/>
    </location>
</feature>
<dbReference type="Proteomes" id="UP000265663">
    <property type="component" value="Unassembled WGS sequence"/>
</dbReference>
<feature type="region of interest" description="Disordered" evidence="1">
    <location>
        <begin position="419"/>
        <end position="444"/>
    </location>
</feature>
<evidence type="ECO:0000256" key="1">
    <source>
        <dbReference type="SAM" id="MobiDB-lite"/>
    </source>
</evidence>
<feature type="region of interest" description="Disordered" evidence="1">
    <location>
        <begin position="1"/>
        <end position="316"/>
    </location>
</feature>
<proteinExistence type="predicted"/>
<feature type="compositionally biased region" description="Low complexity" evidence="1">
    <location>
        <begin position="588"/>
        <end position="600"/>
    </location>
</feature>
<dbReference type="AlphaFoldDB" id="A0A3M7M1L5"/>
<feature type="region of interest" description="Disordered" evidence="1">
    <location>
        <begin position="581"/>
        <end position="600"/>
    </location>
</feature>
<feature type="compositionally biased region" description="Low complexity" evidence="1">
    <location>
        <begin position="805"/>
        <end position="824"/>
    </location>
</feature>
<feature type="compositionally biased region" description="Low complexity" evidence="1">
    <location>
        <begin position="238"/>
        <end position="247"/>
    </location>
</feature>
<feature type="compositionally biased region" description="Acidic residues" evidence="1">
    <location>
        <begin position="272"/>
        <end position="287"/>
    </location>
</feature>
<feature type="region of interest" description="Disordered" evidence="1">
    <location>
        <begin position="483"/>
        <end position="517"/>
    </location>
</feature>
<feature type="compositionally biased region" description="Polar residues" evidence="1">
    <location>
        <begin position="504"/>
        <end position="517"/>
    </location>
</feature>
<feature type="compositionally biased region" description="Low complexity" evidence="1">
    <location>
        <begin position="291"/>
        <end position="306"/>
    </location>
</feature>
<protein>
    <submittedName>
        <fullName evidence="2">Glucan 1 4-alpha-glucosidase</fullName>
    </submittedName>
</protein>
<feature type="compositionally biased region" description="Acidic residues" evidence="1">
    <location>
        <begin position="7"/>
        <end position="25"/>
    </location>
</feature>
<accession>A0A3M7M1L5</accession>
<feature type="compositionally biased region" description="Acidic residues" evidence="1">
    <location>
        <begin position="159"/>
        <end position="169"/>
    </location>
</feature>
<name>A0A3M7M1L5_9PLEO</name>
<feature type="compositionally biased region" description="Basic and acidic residues" evidence="1">
    <location>
        <begin position="205"/>
        <end position="216"/>
    </location>
</feature>
<feature type="compositionally biased region" description="Low complexity" evidence="1">
    <location>
        <begin position="855"/>
        <end position="870"/>
    </location>
</feature>
<gene>
    <name evidence="2" type="ORF">GMOD_00004516</name>
</gene>
<feature type="region of interest" description="Disordered" evidence="1">
    <location>
        <begin position="805"/>
        <end position="898"/>
    </location>
</feature>
<sequence>MELWGDTGDDDPWAEDKNAEDDDDDDGRKRTTTTTTNKREVSGLETHAFTTGASGFASAFVGDDAGWGDGDGGLEGWGAGESGLGSGGGGGGVDSPRWDANNGTEGASPGMADTRIAGLSPLGHGAVVADSPRWDANVGAEDTFPGVADAWGQEREDVAELDNGTEDTSETPTTIQPDHESDPPLSRTSSETSRNEAPAESSRTSFEETARVENHSAKAVNVEEDDQTPKEDTQHGHASSSSSGSESAEGDYGTSTEDTLLTEGPINKEEAAQEDVDALNEDDVGEEPDSRTAPSTASSPTTVVDPKNTRARQSDVALLDELFPPHTAAQELEEAPDDPIYSVSGRKAWYRLTRSETMRESNLGKDDDNYVRVTWMGSQVRTEVNKIVGRWAREDRLSGKGPGARASFYWDTVAPVDPQPKGHVRTKTSVPTPRPVAPVRQSLPPVSANTPVAFAWSTSPTMVDPWKLDSPSIDTIVSHTAPKPIADSSQTHQLGTLSMPHPSTMEQTRGTASTESTETPAVAAVIAPPIASTISADPWGDFSTLDTTNPPAAAQNANVAIDDDEDWGEMISTPTVFTPTTELPSSVPAPHDTTPPALAATPETPLDHADSAEAMHAASIVRLQRTISPTSAVFGQKSFVPLHAEVGPIGPGILKPAKSRAPFTAAAAATQEKKKEVVFKPGPELLKKKESGFTPSTVIAQKNAPEIVKKEVPSKAALEIAHKDEEGKAVGAFEAIVAEAKAPEFIVNTIEEDDDLSAFVTSKPPTRPSTPPPPAPSIPTSEPIIDPWANADFSFFESALPCTTTNINNNKKPPPSSSTTIATTTPPPPSRGVDTTNPLSLFDVKAHTHAHARSRSTSAASSAKTFSRSSPPRNITPPPVQPLTGATNAAQRRRDEEDAVVRSVLQGLPDLGYMLRR</sequence>
<evidence type="ECO:0000313" key="2">
    <source>
        <dbReference type="EMBL" id="RMZ68294.1"/>
    </source>
</evidence>
<reference evidence="2 3" key="1">
    <citation type="journal article" date="2014" name="PLoS ONE">
        <title>De novo Genome Assembly of the Fungal Plant Pathogen Pyrenophora semeniperda.</title>
        <authorList>
            <person name="Soliai M.M."/>
            <person name="Meyer S.E."/>
            <person name="Udall J.A."/>
            <person name="Elzinga D.E."/>
            <person name="Hermansen R.A."/>
            <person name="Bodily P.M."/>
            <person name="Hart A.A."/>
            <person name="Coleman C.E."/>
        </authorList>
    </citation>
    <scope>NUCLEOTIDE SEQUENCE [LARGE SCALE GENOMIC DNA]</scope>
    <source>
        <strain evidence="2 3">CCB06</strain>
        <tissue evidence="2">Mycelium</tissue>
    </source>
</reference>
<organism evidence="2 3">
    <name type="scientific">Pyrenophora seminiperda CCB06</name>
    <dbReference type="NCBI Taxonomy" id="1302712"/>
    <lineage>
        <taxon>Eukaryota</taxon>
        <taxon>Fungi</taxon>
        <taxon>Dikarya</taxon>
        <taxon>Ascomycota</taxon>
        <taxon>Pezizomycotina</taxon>
        <taxon>Dothideomycetes</taxon>
        <taxon>Pleosporomycetidae</taxon>
        <taxon>Pleosporales</taxon>
        <taxon>Pleosporineae</taxon>
        <taxon>Pleosporaceae</taxon>
        <taxon>Pyrenophora</taxon>
    </lineage>
</organism>
<dbReference type="EMBL" id="KE747814">
    <property type="protein sequence ID" value="RMZ68294.1"/>
    <property type="molecule type" value="Genomic_DNA"/>
</dbReference>
<feature type="compositionally biased region" description="Pro residues" evidence="1">
    <location>
        <begin position="765"/>
        <end position="777"/>
    </location>
</feature>